<dbReference type="InterPro" id="IPR000073">
    <property type="entry name" value="AB_hydrolase_1"/>
</dbReference>
<accession>A0ABW2XVX4</accession>
<dbReference type="Pfam" id="PF00561">
    <property type="entry name" value="Abhydrolase_1"/>
    <property type="match status" value="1"/>
</dbReference>
<protein>
    <submittedName>
        <fullName evidence="2">Alpha/beta fold hydrolase</fullName>
    </submittedName>
</protein>
<dbReference type="SUPFAM" id="SSF53474">
    <property type="entry name" value="alpha/beta-Hydrolases"/>
    <property type="match status" value="1"/>
</dbReference>
<comment type="caution">
    <text evidence="2">The sequence shown here is derived from an EMBL/GenBank/DDBJ whole genome shotgun (WGS) entry which is preliminary data.</text>
</comment>
<evidence type="ECO:0000313" key="3">
    <source>
        <dbReference type="Proteomes" id="UP001597063"/>
    </source>
</evidence>
<dbReference type="PANTHER" id="PTHR43798:SF5">
    <property type="entry name" value="MONOACYLGLYCEROL LIPASE ABHD6"/>
    <property type="match status" value="1"/>
</dbReference>
<dbReference type="RefSeq" id="WP_131762697.1">
    <property type="nucleotide sequence ID" value="NZ_CAACUY010000249.1"/>
</dbReference>
<dbReference type="GO" id="GO:0016787">
    <property type="term" value="F:hydrolase activity"/>
    <property type="evidence" value="ECO:0007669"/>
    <property type="project" value="UniProtKB-KW"/>
</dbReference>
<dbReference type="Proteomes" id="UP001597063">
    <property type="component" value="Unassembled WGS sequence"/>
</dbReference>
<sequence>MAEAADHDLRVPVPGGVRLRVRHRPGAARPPFLLVHGLASNARLWDEVAARLAAAHHPTYAVDLRGHGESDAPDEGHDTGTAAGDLAAVAAALGLAGAVVAGHSWGGSVSLRLAAGHPAVVGGLALVDGGWVDVAEEMTPATRERWRGLVLSQRRANEEGATAEAVRARLREAHPRWSEAAVEAGLADMRPGPDGLLVPRLSDAHYMSILESVWSERPHDWYPKVAAPVMLLPAVHHESVAGRRLTREWVEGAEAALARPILRWYVTADHYLPCAHPERLANDLLDLAREAGP</sequence>
<evidence type="ECO:0000313" key="2">
    <source>
        <dbReference type="EMBL" id="MFD0689599.1"/>
    </source>
</evidence>
<dbReference type="EMBL" id="JBHTGP010000018">
    <property type="protein sequence ID" value="MFD0689599.1"/>
    <property type="molecule type" value="Genomic_DNA"/>
</dbReference>
<feature type="domain" description="AB hydrolase-1" evidence="1">
    <location>
        <begin position="30"/>
        <end position="170"/>
    </location>
</feature>
<proteinExistence type="predicted"/>
<gene>
    <name evidence="2" type="ORF">ACFQZM_34285</name>
</gene>
<evidence type="ECO:0000259" key="1">
    <source>
        <dbReference type="Pfam" id="PF00561"/>
    </source>
</evidence>
<dbReference type="InterPro" id="IPR050266">
    <property type="entry name" value="AB_hydrolase_sf"/>
</dbReference>
<keyword evidence="3" id="KW-1185">Reference proteome</keyword>
<organism evidence="2 3">
    <name type="scientific">Actinomadura fibrosa</name>
    <dbReference type="NCBI Taxonomy" id="111802"/>
    <lineage>
        <taxon>Bacteria</taxon>
        <taxon>Bacillati</taxon>
        <taxon>Actinomycetota</taxon>
        <taxon>Actinomycetes</taxon>
        <taxon>Streptosporangiales</taxon>
        <taxon>Thermomonosporaceae</taxon>
        <taxon>Actinomadura</taxon>
    </lineage>
</organism>
<dbReference type="PRINTS" id="PR00111">
    <property type="entry name" value="ABHYDROLASE"/>
</dbReference>
<keyword evidence="2" id="KW-0378">Hydrolase</keyword>
<dbReference type="Gene3D" id="3.40.50.1820">
    <property type="entry name" value="alpha/beta hydrolase"/>
    <property type="match status" value="1"/>
</dbReference>
<dbReference type="InterPro" id="IPR029058">
    <property type="entry name" value="AB_hydrolase_fold"/>
</dbReference>
<name>A0ABW2XVX4_9ACTN</name>
<dbReference type="PANTHER" id="PTHR43798">
    <property type="entry name" value="MONOACYLGLYCEROL LIPASE"/>
    <property type="match status" value="1"/>
</dbReference>
<reference evidence="3" key="1">
    <citation type="journal article" date="2019" name="Int. J. Syst. Evol. Microbiol.">
        <title>The Global Catalogue of Microorganisms (GCM) 10K type strain sequencing project: providing services to taxonomists for standard genome sequencing and annotation.</title>
        <authorList>
            <consortium name="The Broad Institute Genomics Platform"/>
            <consortium name="The Broad Institute Genome Sequencing Center for Infectious Disease"/>
            <person name="Wu L."/>
            <person name="Ma J."/>
        </authorList>
    </citation>
    <scope>NUCLEOTIDE SEQUENCE [LARGE SCALE GENOMIC DNA]</scope>
    <source>
        <strain evidence="3">JCM 9371</strain>
    </source>
</reference>